<evidence type="ECO:0000313" key="1">
    <source>
        <dbReference type="EMBL" id="VVE54625.1"/>
    </source>
</evidence>
<proteinExistence type="predicted"/>
<dbReference type="Proteomes" id="UP000406256">
    <property type="component" value="Unassembled WGS sequence"/>
</dbReference>
<name>A0A5E4Z215_9BURK</name>
<evidence type="ECO:0000313" key="2">
    <source>
        <dbReference type="Proteomes" id="UP000406256"/>
    </source>
</evidence>
<reference evidence="1 2" key="1">
    <citation type="submission" date="2019-08" db="EMBL/GenBank/DDBJ databases">
        <authorList>
            <person name="Peeters C."/>
        </authorList>
    </citation>
    <scope>NUCLEOTIDE SEQUENCE [LARGE SCALE GENOMIC DNA]</scope>
    <source>
        <strain evidence="1 2">LMG 31108</strain>
    </source>
</reference>
<dbReference type="EMBL" id="CABPSB010000030">
    <property type="protein sequence ID" value="VVE54625.1"/>
    <property type="molecule type" value="Genomic_DNA"/>
</dbReference>
<keyword evidence="2" id="KW-1185">Reference proteome</keyword>
<organism evidence="1 2">
    <name type="scientific">Pandoraea anhela</name>
    <dbReference type="NCBI Taxonomy" id="2508295"/>
    <lineage>
        <taxon>Bacteria</taxon>
        <taxon>Pseudomonadati</taxon>
        <taxon>Pseudomonadota</taxon>
        <taxon>Betaproteobacteria</taxon>
        <taxon>Burkholderiales</taxon>
        <taxon>Burkholderiaceae</taxon>
        <taxon>Pandoraea</taxon>
    </lineage>
</organism>
<protein>
    <submittedName>
        <fullName evidence="1">Uncharacterized protein</fullName>
    </submittedName>
</protein>
<sequence length="34" mass="4008">MQTLLRLNDRMGEIKLGLEKQDWTSLFPVISFNI</sequence>
<dbReference type="AlphaFoldDB" id="A0A5E4Z215"/>
<accession>A0A5E4Z215</accession>
<gene>
    <name evidence="1" type="ORF">PAN31108_04945</name>
</gene>